<evidence type="ECO:0000313" key="2">
    <source>
        <dbReference type="EMBL" id="KAJ5512411.1"/>
    </source>
</evidence>
<dbReference type="Proteomes" id="UP001149954">
    <property type="component" value="Unassembled WGS sequence"/>
</dbReference>
<evidence type="ECO:0000313" key="3">
    <source>
        <dbReference type="Proteomes" id="UP001149954"/>
    </source>
</evidence>
<comment type="caution">
    <text evidence="2">The sequence shown here is derived from an EMBL/GenBank/DDBJ whole genome shotgun (WGS) entry which is preliminary data.</text>
</comment>
<name>A0A9W9XYC9_9EURO</name>
<feature type="transmembrane region" description="Helical" evidence="1">
    <location>
        <begin position="6"/>
        <end position="23"/>
    </location>
</feature>
<protein>
    <submittedName>
        <fullName evidence="2">Uncharacterized protein</fullName>
    </submittedName>
</protein>
<gene>
    <name evidence="2" type="ORF">N7463_001963</name>
</gene>
<keyword evidence="1" id="KW-0812">Transmembrane</keyword>
<sequence>MPEASLAFPVICLTFSFLFVVAVHNSSIMQSLGAFHHRMLLPVYQQIQHMLTNRNPVSQNQPNHMPEARYEPINFNLKEEETQPPPRFATSSMPPPDYHQYSETPAPDTVNLPPGRDNRTVIDDLNMIARYAGGPYRPRHRPTYADIAEFSTYSPPPSLPGDGVSSDEYDSDWSNSAVDEAVFEPHIPGDDIPVWEFEVERPVYTLDQRDQRGPSAWLDEVVEWTAQGVFAVVAPEMVRQRGCEA</sequence>
<dbReference type="EMBL" id="JAPWDS010000002">
    <property type="protein sequence ID" value="KAJ5512411.1"/>
    <property type="molecule type" value="Genomic_DNA"/>
</dbReference>
<reference evidence="2" key="1">
    <citation type="submission" date="2022-12" db="EMBL/GenBank/DDBJ databases">
        <authorList>
            <person name="Petersen C."/>
        </authorList>
    </citation>
    <scope>NUCLEOTIDE SEQUENCE</scope>
    <source>
        <strain evidence="2">IBT 29495</strain>
    </source>
</reference>
<evidence type="ECO:0000256" key="1">
    <source>
        <dbReference type="SAM" id="Phobius"/>
    </source>
</evidence>
<keyword evidence="1" id="KW-0472">Membrane</keyword>
<proteinExistence type="predicted"/>
<reference evidence="2" key="2">
    <citation type="journal article" date="2023" name="IMA Fungus">
        <title>Comparative genomic study of the Penicillium genus elucidates a diverse pangenome and 15 lateral gene transfer events.</title>
        <authorList>
            <person name="Petersen C."/>
            <person name="Sorensen T."/>
            <person name="Nielsen M.R."/>
            <person name="Sondergaard T.E."/>
            <person name="Sorensen J.L."/>
            <person name="Fitzpatrick D.A."/>
            <person name="Frisvad J.C."/>
            <person name="Nielsen K.L."/>
        </authorList>
    </citation>
    <scope>NUCLEOTIDE SEQUENCE</scope>
    <source>
        <strain evidence="2">IBT 29495</strain>
    </source>
</reference>
<accession>A0A9W9XYC9</accession>
<organism evidence="2 3">
    <name type="scientific">Penicillium fimorum</name>
    <dbReference type="NCBI Taxonomy" id="1882269"/>
    <lineage>
        <taxon>Eukaryota</taxon>
        <taxon>Fungi</taxon>
        <taxon>Dikarya</taxon>
        <taxon>Ascomycota</taxon>
        <taxon>Pezizomycotina</taxon>
        <taxon>Eurotiomycetes</taxon>
        <taxon>Eurotiomycetidae</taxon>
        <taxon>Eurotiales</taxon>
        <taxon>Aspergillaceae</taxon>
        <taxon>Penicillium</taxon>
    </lineage>
</organism>
<dbReference type="AlphaFoldDB" id="A0A9W9XYC9"/>
<keyword evidence="3" id="KW-1185">Reference proteome</keyword>
<keyword evidence="1" id="KW-1133">Transmembrane helix</keyword>
<dbReference type="OrthoDB" id="4347919at2759"/>